<proteinExistence type="predicted"/>
<dbReference type="Pfam" id="PF00271">
    <property type="entry name" value="Helicase_C"/>
    <property type="match status" value="1"/>
</dbReference>
<gene>
    <name evidence="6" type="ORF">HMPREF9013_1387</name>
</gene>
<dbReference type="GO" id="GO:0003677">
    <property type="term" value="F:DNA binding"/>
    <property type="evidence" value="ECO:0007669"/>
    <property type="project" value="UniProtKB-KW"/>
</dbReference>
<evidence type="ECO:0000259" key="5">
    <source>
        <dbReference type="PROSITE" id="PS51194"/>
    </source>
</evidence>
<feature type="domain" description="Helicase C-terminal" evidence="5">
    <location>
        <begin position="202"/>
        <end position="373"/>
    </location>
</feature>
<dbReference type="PANTHER" id="PTHR30580">
    <property type="entry name" value="PRIMOSOMAL PROTEIN N"/>
    <property type="match status" value="1"/>
</dbReference>
<dbReference type="OrthoDB" id="2077914at2"/>
<dbReference type="GO" id="GO:0006302">
    <property type="term" value="P:double-strand break repair"/>
    <property type="evidence" value="ECO:0007669"/>
    <property type="project" value="TreeGrafter"/>
</dbReference>
<evidence type="ECO:0000313" key="6">
    <source>
        <dbReference type="EMBL" id="EFC05362.1"/>
    </source>
</evidence>
<dbReference type="GO" id="GO:0006310">
    <property type="term" value="P:DNA recombination"/>
    <property type="evidence" value="ECO:0007669"/>
    <property type="project" value="TreeGrafter"/>
</dbReference>
<comment type="caution">
    <text evidence="6">The sequence shown here is derived from an EMBL/GenBank/DDBJ whole genome shotgun (WGS) entry which is preliminary data.</text>
</comment>
<dbReference type="GO" id="GO:0005524">
    <property type="term" value="F:ATP binding"/>
    <property type="evidence" value="ECO:0007669"/>
    <property type="project" value="UniProtKB-KW"/>
</dbReference>
<dbReference type="Gene3D" id="3.40.50.300">
    <property type="entry name" value="P-loop containing nucleotide triphosphate hydrolases"/>
    <property type="match status" value="2"/>
</dbReference>
<keyword evidence="7" id="KW-1185">Reference proteome</keyword>
<keyword evidence="1" id="KW-0547">Nucleotide-binding</keyword>
<dbReference type="eggNOG" id="COG4098">
    <property type="taxonomic scope" value="Bacteria"/>
</dbReference>
<evidence type="ECO:0000256" key="1">
    <source>
        <dbReference type="ARBA" id="ARBA00022741"/>
    </source>
</evidence>
<dbReference type="InterPro" id="IPR014001">
    <property type="entry name" value="Helicase_ATP-bd"/>
</dbReference>
<sequence length="373" mass="43108">MKCLRCGNEDPGYFYHGKRGRYCRKCVSFLEEEKLEWKLSKEDCDEYCLSYPLSLKQQEISHQCAVEIEHRDVLLRCVCGAGKTEMVLETIAQQLKKGKVVGFAIPRREVVLELKERLAMIFQEAKVIAVCAGYTTETKGDIVVCTTHQLYRYPHTFDVLILDEPDAFPFKNNPVLWGFAQRACFGHMIFLSATPNDIILKRKKLKILRLDQRPHGYPLVVPYLKYGSKAIQFFRLCVWLKKRRRIPCMVFLPTIVLANWFYRIFRLFYPCEIVTSESKNKEEVLTSFRKGKCHLLFCTTVMERGITIEGVDVCVWQAQHIVFDQASLIQIAGRVGRKMNHPSGDVLFLCMERSKVVEKAIQSIQESNALSAL</sequence>
<evidence type="ECO:0000256" key="3">
    <source>
        <dbReference type="ARBA" id="ARBA00023125"/>
    </source>
</evidence>
<name>D2MQ39_9FIRM</name>
<dbReference type="SUPFAM" id="SSF52540">
    <property type="entry name" value="P-loop containing nucleoside triphosphate hydrolases"/>
    <property type="match status" value="1"/>
</dbReference>
<feature type="domain" description="Helicase ATP-binding" evidence="4">
    <location>
        <begin position="64"/>
        <end position="213"/>
    </location>
</feature>
<dbReference type="RefSeq" id="WP_006627502.1">
    <property type="nucleotide sequence ID" value="NZ_ADFR01000015.1"/>
</dbReference>
<evidence type="ECO:0000256" key="2">
    <source>
        <dbReference type="ARBA" id="ARBA00022840"/>
    </source>
</evidence>
<dbReference type="GO" id="GO:0006270">
    <property type="term" value="P:DNA replication initiation"/>
    <property type="evidence" value="ECO:0007669"/>
    <property type="project" value="TreeGrafter"/>
</dbReference>
<evidence type="ECO:0000313" key="7">
    <source>
        <dbReference type="Proteomes" id="UP000005017"/>
    </source>
</evidence>
<dbReference type="Proteomes" id="UP000005017">
    <property type="component" value="Unassembled WGS sequence"/>
</dbReference>
<keyword evidence="6" id="KW-0347">Helicase</keyword>
<dbReference type="EMBL" id="ADFR01000015">
    <property type="protein sequence ID" value="EFC05362.1"/>
    <property type="molecule type" value="Genomic_DNA"/>
</dbReference>
<keyword evidence="3" id="KW-0238">DNA-binding</keyword>
<dbReference type="InterPro" id="IPR006935">
    <property type="entry name" value="Helicase/UvrB_N"/>
</dbReference>
<dbReference type="AlphaFoldDB" id="D2MQ39"/>
<dbReference type="GO" id="GO:0043138">
    <property type="term" value="F:3'-5' DNA helicase activity"/>
    <property type="evidence" value="ECO:0007669"/>
    <property type="project" value="TreeGrafter"/>
</dbReference>
<keyword evidence="6" id="KW-0378">Hydrolase</keyword>
<reference evidence="7" key="1">
    <citation type="submission" date="2009-12" db="EMBL/GenBank/DDBJ databases">
        <title>Sequence of Clostridiales genomosp. BVAB3 str. UPII9-5.</title>
        <authorList>
            <person name="Madupu R."/>
            <person name="Durkin A.S."/>
            <person name="Torralba M."/>
            <person name="Methe B."/>
            <person name="Sutton G.G."/>
            <person name="Strausberg R.L."/>
            <person name="Nelson K.E."/>
        </authorList>
    </citation>
    <scope>NUCLEOTIDE SEQUENCE [LARGE SCALE GENOMIC DNA]</scope>
    <source>
        <strain evidence="7">W1219</strain>
    </source>
</reference>
<dbReference type="SMART" id="SM00490">
    <property type="entry name" value="HELICc"/>
    <property type="match status" value="1"/>
</dbReference>
<dbReference type="PROSITE" id="PS51194">
    <property type="entry name" value="HELICASE_CTER"/>
    <property type="match status" value="1"/>
</dbReference>
<protein>
    <submittedName>
        <fullName evidence="6">Helicase C-terminal domain protein</fullName>
    </submittedName>
</protein>
<dbReference type="STRING" id="679192.HMPREF9013_1387"/>
<dbReference type="InterPro" id="IPR027417">
    <property type="entry name" value="P-loop_NTPase"/>
</dbReference>
<evidence type="ECO:0000259" key="4">
    <source>
        <dbReference type="PROSITE" id="PS51192"/>
    </source>
</evidence>
<dbReference type="InterPro" id="IPR001650">
    <property type="entry name" value="Helicase_C-like"/>
</dbReference>
<dbReference type="GO" id="GO:0016787">
    <property type="term" value="F:hydrolase activity"/>
    <property type="evidence" value="ECO:0007669"/>
    <property type="project" value="InterPro"/>
</dbReference>
<accession>D2MQ39</accession>
<dbReference type="PANTHER" id="PTHR30580:SF1">
    <property type="entry name" value="COMF OPERON PROTEIN 1"/>
    <property type="match status" value="1"/>
</dbReference>
<dbReference type="SMART" id="SM00487">
    <property type="entry name" value="DEXDc"/>
    <property type="match status" value="1"/>
</dbReference>
<dbReference type="PROSITE" id="PS51192">
    <property type="entry name" value="HELICASE_ATP_BIND_1"/>
    <property type="match status" value="1"/>
</dbReference>
<dbReference type="Pfam" id="PF04851">
    <property type="entry name" value="ResIII"/>
    <property type="match status" value="1"/>
</dbReference>
<keyword evidence="2" id="KW-0067">ATP-binding</keyword>
<organism evidence="6 7">
    <name type="scientific">Bulleidia extructa W1219</name>
    <dbReference type="NCBI Taxonomy" id="679192"/>
    <lineage>
        <taxon>Bacteria</taxon>
        <taxon>Bacillati</taxon>
        <taxon>Bacillota</taxon>
        <taxon>Erysipelotrichia</taxon>
        <taxon>Erysipelotrichales</taxon>
        <taxon>Erysipelotrichaceae</taxon>
        <taxon>Bulleidia</taxon>
    </lineage>
</organism>